<dbReference type="OrthoDB" id="9782876at2"/>
<dbReference type="PATRIC" id="fig|947033.5.peg.3068"/>
<organism evidence="6 7">
    <name type="scientific">Legionella steelei</name>
    <dbReference type="NCBI Taxonomy" id="947033"/>
    <lineage>
        <taxon>Bacteria</taxon>
        <taxon>Pseudomonadati</taxon>
        <taxon>Pseudomonadota</taxon>
        <taxon>Gammaproteobacteria</taxon>
        <taxon>Legionellales</taxon>
        <taxon>Legionellaceae</taxon>
        <taxon>Legionella</taxon>
    </lineage>
</organism>
<proteinExistence type="predicted"/>
<gene>
    <name evidence="6" type="ORF">Lste_2894</name>
</gene>
<protein>
    <submittedName>
        <fullName evidence="6">Succinylglutamate desuccinylase/aspartoacylase</fullName>
    </submittedName>
</protein>
<evidence type="ECO:0000256" key="3">
    <source>
        <dbReference type="ARBA" id="ARBA00022801"/>
    </source>
</evidence>
<comment type="cofactor">
    <cofactor evidence="1">
        <name>Zn(2+)</name>
        <dbReference type="ChEBI" id="CHEBI:29105"/>
    </cofactor>
</comment>
<dbReference type="GO" id="GO:0016811">
    <property type="term" value="F:hydrolase activity, acting on carbon-nitrogen (but not peptide) bonds, in linear amides"/>
    <property type="evidence" value="ECO:0007669"/>
    <property type="project" value="InterPro"/>
</dbReference>
<dbReference type="Proteomes" id="UP000054926">
    <property type="component" value="Unassembled WGS sequence"/>
</dbReference>
<dbReference type="PIRSF" id="PIRSF039012">
    <property type="entry name" value="ASP"/>
    <property type="match status" value="1"/>
</dbReference>
<evidence type="ECO:0000259" key="5">
    <source>
        <dbReference type="Pfam" id="PF24827"/>
    </source>
</evidence>
<keyword evidence="7" id="KW-1185">Reference proteome</keyword>
<evidence type="ECO:0000313" key="6">
    <source>
        <dbReference type="EMBL" id="KTD66688.1"/>
    </source>
</evidence>
<dbReference type="PANTHER" id="PTHR37326">
    <property type="entry name" value="BLL3975 PROTEIN"/>
    <property type="match status" value="1"/>
</dbReference>
<evidence type="ECO:0000256" key="2">
    <source>
        <dbReference type="ARBA" id="ARBA00022723"/>
    </source>
</evidence>
<evidence type="ECO:0000256" key="1">
    <source>
        <dbReference type="ARBA" id="ARBA00001947"/>
    </source>
</evidence>
<dbReference type="Gene3D" id="3.40.630.10">
    <property type="entry name" value="Zn peptidases"/>
    <property type="match status" value="1"/>
</dbReference>
<dbReference type="GO" id="GO:0016788">
    <property type="term" value="F:hydrolase activity, acting on ester bonds"/>
    <property type="evidence" value="ECO:0007669"/>
    <property type="project" value="InterPro"/>
</dbReference>
<keyword evidence="4" id="KW-0862">Zinc</keyword>
<dbReference type="RefSeq" id="WP_058511761.1">
    <property type="nucleotide sequence ID" value="NZ_DAIOMV010000004.1"/>
</dbReference>
<dbReference type="InterPro" id="IPR043795">
    <property type="entry name" value="N-alpha-Ac-DABA-like"/>
</dbReference>
<dbReference type="SUPFAM" id="SSF53187">
    <property type="entry name" value="Zn-dependent exopeptidases"/>
    <property type="match status" value="1"/>
</dbReference>
<evidence type="ECO:0000313" key="7">
    <source>
        <dbReference type="Proteomes" id="UP000054926"/>
    </source>
</evidence>
<reference evidence="6 7" key="1">
    <citation type="submission" date="2015-11" db="EMBL/GenBank/DDBJ databases">
        <title>Genomic analysis of 38 Legionella species identifies large and diverse effector repertoires.</title>
        <authorList>
            <person name="Burstein D."/>
            <person name="Amaro F."/>
            <person name="Zusman T."/>
            <person name="Lifshitz Z."/>
            <person name="Cohen O."/>
            <person name="Gilbert J.A."/>
            <person name="Pupko T."/>
            <person name="Shuman H.A."/>
            <person name="Segal G."/>
        </authorList>
    </citation>
    <scope>NUCLEOTIDE SEQUENCE [LARGE SCALE GENOMIC DNA]</scope>
    <source>
        <strain evidence="6 7">IMVS3376</strain>
    </source>
</reference>
<dbReference type="CDD" id="cd06251">
    <property type="entry name" value="M14_ASTE_ASPA-like"/>
    <property type="match status" value="1"/>
</dbReference>
<dbReference type="InterPro" id="IPR055438">
    <property type="entry name" value="AstE_AspA_cat"/>
</dbReference>
<feature type="domain" description="Succinylglutamate desuccinylase/Aspartoacylase catalytic" evidence="5">
    <location>
        <begin position="46"/>
        <end position="223"/>
    </location>
</feature>
<dbReference type="EMBL" id="LNYY01000021">
    <property type="protein sequence ID" value="KTD66688.1"/>
    <property type="molecule type" value="Genomic_DNA"/>
</dbReference>
<accession>A0A0W0ZC04</accession>
<name>A0A0W0ZC04_9GAMM</name>
<comment type="caution">
    <text evidence="6">The sequence shown here is derived from an EMBL/GenBank/DDBJ whole genome shotgun (WGS) entry which is preliminary data.</text>
</comment>
<evidence type="ECO:0000256" key="4">
    <source>
        <dbReference type="ARBA" id="ARBA00022833"/>
    </source>
</evidence>
<dbReference type="GO" id="GO:0046872">
    <property type="term" value="F:metal ion binding"/>
    <property type="evidence" value="ECO:0007669"/>
    <property type="project" value="UniProtKB-KW"/>
</dbReference>
<dbReference type="InterPro" id="IPR053138">
    <property type="entry name" value="N-alpha-Ac-DABA_deacetylase"/>
</dbReference>
<dbReference type="AlphaFoldDB" id="A0A0W0ZC04"/>
<dbReference type="Pfam" id="PF24827">
    <property type="entry name" value="AstE_AspA_cat"/>
    <property type="match status" value="1"/>
</dbReference>
<keyword evidence="2" id="KW-0479">Metal-binding</keyword>
<dbReference type="STRING" id="947033.Lste_2894"/>
<keyword evidence="3" id="KW-0378">Hydrolase</keyword>
<sequence>MKNSKLQICNAIIHPGEQVNLALPLPDLYSCASLYMPIKVVHSKEPGPCLLIFSAVKGDELNGLEIINRLIESIKPSQIKGTLITVPVLNILGLIDPSRAHNHTSLEGCFPGIENGSYSERLAYIFTREILSKANVCVELRTGSLNHELLPQIYCDLNNAEAKHLAQSFKAPVITNVSAEANSLRRTIEQLAIPALIYQAGEAMRFNEPAIKLGVSGIHHIMNAMNMLRYSEHSEKSAFKSIFSQDQDWIRAHRSGVLLSMVELGQKISKGQRIGLINDPFSADTAEVVQADQEGIVVGINCNPLIHEGQTIFKVATFIDNNRAKSVLEAWDNESKQ</sequence>
<dbReference type="PANTHER" id="PTHR37326:SF2">
    <property type="entry name" value="SUCCINYLGLUTAMATE DESUCCINYLASE_ASPARTOACYLASE FAMILY PROTEIN"/>
    <property type="match status" value="1"/>
</dbReference>